<comment type="catalytic activity">
    <reaction evidence="1 7">
        <text>[protein]-peptidylproline (omega=180) = [protein]-peptidylproline (omega=0)</text>
        <dbReference type="Rhea" id="RHEA:16237"/>
        <dbReference type="Rhea" id="RHEA-COMP:10747"/>
        <dbReference type="Rhea" id="RHEA-COMP:10748"/>
        <dbReference type="ChEBI" id="CHEBI:83833"/>
        <dbReference type="ChEBI" id="CHEBI:83834"/>
        <dbReference type="EC" id="5.2.1.8"/>
    </reaction>
</comment>
<evidence type="ECO:0000256" key="8">
    <source>
        <dbReference type="SAM" id="MobiDB-lite"/>
    </source>
</evidence>
<accession>A0A511KE33</accession>
<organism evidence="9 10">
    <name type="scientific">Rhodotorula toruloides</name>
    <name type="common">Yeast</name>
    <name type="synonym">Rhodosporidium toruloides</name>
    <dbReference type="NCBI Taxonomy" id="5286"/>
    <lineage>
        <taxon>Eukaryota</taxon>
        <taxon>Fungi</taxon>
        <taxon>Dikarya</taxon>
        <taxon>Basidiomycota</taxon>
        <taxon>Pucciniomycotina</taxon>
        <taxon>Microbotryomycetes</taxon>
        <taxon>Sporidiobolales</taxon>
        <taxon>Sporidiobolaceae</taxon>
        <taxon>Rhodotorula</taxon>
    </lineage>
</organism>
<evidence type="ECO:0000313" key="9">
    <source>
        <dbReference type="EMBL" id="GEM08613.1"/>
    </source>
</evidence>
<keyword evidence="6 7" id="KW-0413">Isomerase</keyword>
<evidence type="ECO:0000256" key="2">
    <source>
        <dbReference type="ARBA" id="ARBA00004496"/>
    </source>
</evidence>
<comment type="function">
    <text evidence="7">PPIases accelerate the folding of proteins. It catalyzes the cis-trans isomerization of proline imidic peptide bonds in oligopeptides.</text>
</comment>
<feature type="region of interest" description="Disordered" evidence="8">
    <location>
        <begin position="1"/>
        <end position="35"/>
    </location>
</feature>
<feature type="compositionally biased region" description="Pro residues" evidence="8">
    <location>
        <begin position="7"/>
        <end position="16"/>
    </location>
</feature>
<keyword evidence="5 7" id="KW-0697">Rotamase</keyword>
<feature type="compositionally biased region" description="Low complexity" evidence="8">
    <location>
        <begin position="17"/>
        <end position="29"/>
    </location>
</feature>
<dbReference type="EC" id="5.2.1.8" evidence="7"/>
<evidence type="ECO:0000256" key="1">
    <source>
        <dbReference type="ARBA" id="ARBA00000971"/>
    </source>
</evidence>
<dbReference type="PANTHER" id="PTHR10012">
    <property type="entry name" value="SERINE/THREONINE-PROTEIN PHOSPHATASE 2A REGULATORY SUBUNIT B"/>
    <property type="match status" value="1"/>
</dbReference>
<dbReference type="Gene3D" id="1.20.120.1150">
    <property type="match status" value="1"/>
</dbReference>
<gene>
    <name evidence="9" type="ORF">Rt10032_c06g2630</name>
</gene>
<dbReference type="GO" id="GO:0007052">
    <property type="term" value="P:mitotic spindle organization"/>
    <property type="evidence" value="ECO:0007669"/>
    <property type="project" value="TreeGrafter"/>
</dbReference>
<keyword evidence="4 7" id="KW-0963">Cytoplasm</keyword>
<dbReference type="InterPro" id="IPR037218">
    <property type="entry name" value="PTPA_sf"/>
</dbReference>
<dbReference type="InterPro" id="IPR004327">
    <property type="entry name" value="Phstyr_phstse_ac"/>
</dbReference>
<evidence type="ECO:0000256" key="3">
    <source>
        <dbReference type="ARBA" id="ARBA00011019"/>
    </source>
</evidence>
<dbReference type="Proteomes" id="UP000321518">
    <property type="component" value="Unassembled WGS sequence"/>
</dbReference>
<dbReference type="PANTHER" id="PTHR10012:SF0">
    <property type="entry name" value="SERINE_THREONINE-PROTEIN PHOSPHATASE 2A ACTIVATOR"/>
    <property type="match status" value="1"/>
</dbReference>
<dbReference type="Pfam" id="PF03095">
    <property type="entry name" value="PTPA"/>
    <property type="match status" value="1"/>
</dbReference>
<feature type="region of interest" description="Disordered" evidence="8">
    <location>
        <begin position="338"/>
        <end position="363"/>
    </location>
</feature>
<evidence type="ECO:0000256" key="5">
    <source>
        <dbReference type="ARBA" id="ARBA00023110"/>
    </source>
</evidence>
<evidence type="ECO:0000256" key="4">
    <source>
        <dbReference type="ARBA" id="ARBA00022490"/>
    </source>
</evidence>
<dbReference type="GO" id="GO:0003755">
    <property type="term" value="F:peptidyl-prolyl cis-trans isomerase activity"/>
    <property type="evidence" value="ECO:0007669"/>
    <property type="project" value="UniProtKB-KW"/>
</dbReference>
<protein>
    <recommendedName>
        <fullName evidence="7">Serine/threonine-protein phosphatase 2A activator</fullName>
        <ecNumber evidence="7">5.2.1.8</ecNumber>
    </recommendedName>
    <alternativeName>
        <fullName evidence="7">Phosphotyrosyl phosphatase activator</fullName>
    </alternativeName>
</protein>
<dbReference type="GO" id="GO:0008160">
    <property type="term" value="F:protein tyrosine phosphatase activator activity"/>
    <property type="evidence" value="ECO:0007669"/>
    <property type="project" value="TreeGrafter"/>
</dbReference>
<dbReference type="GO" id="GO:0005634">
    <property type="term" value="C:nucleus"/>
    <property type="evidence" value="ECO:0007669"/>
    <property type="project" value="TreeGrafter"/>
</dbReference>
<dbReference type="SUPFAM" id="SSF140984">
    <property type="entry name" value="PTPA-like"/>
    <property type="match status" value="1"/>
</dbReference>
<comment type="similarity">
    <text evidence="3 7">Belongs to the PTPA-type PPIase family.</text>
</comment>
<dbReference type="OrthoDB" id="16120at2759"/>
<dbReference type="GO" id="GO:0005737">
    <property type="term" value="C:cytoplasm"/>
    <property type="evidence" value="ECO:0007669"/>
    <property type="project" value="UniProtKB-SubCell"/>
</dbReference>
<evidence type="ECO:0000256" key="6">
    <source>
        <dbReference type="ARBA" id="ARBA00023235"/>
    </source>
</evidence>
<comment type="subcellular location">
    <subcellularLocation>
        <location evidence="2 7">Cytoplasm</location>
    </subcellularLocation>
</comment>
<proteinExistence type="inferred from homology"/>
<sequence length="407" mass="46061">MASIPSSLPPTPPVVPPITLFTPPESSSAPPRPPRREIFTEQDLAYWLRSEAYQHVETTILRLTAAVRGKADEEVCHEGEATRRLSSFLRRLRGWVAEVPLQQGPQRFGNKAFRDWLSKVEEAEPAFQRDLVATTSSPAVDPSLLLPELSFHFRSSFGSAQRLDYGSGHELSFLAYLTCLCRLRVFGENDEQAIVTRVFKEYIETCREVQRMFKLEPAGSKGVWGLDDHQHLVYLFGASQLVGHPSLRPASILSVPTIEPLAPSYLFLSSIMHVRAIKRGPFHEHSPLLHQIASTVPTFHKVTKGLWEMYKAEVLVKLPVVQHCRFGEYGLRWRDKETGAELPSSGDGRKNDEDEDEDEGADAAAILDAPIITPQRMHLAHLRRHHFSPLDDQPRVWLPSMKEEEER</sequence>
<dbReference type="AlphaFoldDB" id="A0A511KE33"/>
<dbReference type="EMBL" id="BJWK01000006">
    <property type="protein sequence ID" value="GEM08613.1"/>
    <property type="molecule type" value="Genomic_DNA"/>
</dbReference>
<dbReference type="CDD" id="cd04087">
    <property type="entry name" value="PTPA"/>
    <property type="match status" value="1"/>
</dbReference>
<dbReference type="InterPro" id="IPR043170">
    <property type="entry name" value="PTPA_C_lid"/>
</dbReference>
<evidence type="ECO:0000256" key="7">
    <source>
        <dbReference type="RuleBase" id="RU361210"/>
    </source>
</evidence>
<reference evidence="9 10" key="1">
    <citation type="submission" date="2019-07" db="EMBL/GenBank/DDBJ databases">
        <title>Rhodotorula toruloides NBRC10032 genome sequencing.</title>
        <authorList>
            <person name="Shida Y."/>
            <person name="Takaku H."/>
            <person name="Ogasawara W."/>
            <person name="Mori K."/>
        </authorList>
    </citation>
    <scope>NUCLEOTIDE SEQUENCE [LARGE SCALE GENOMIC DNA]</scope>
    <source>
        <strain evidence="9 10">NBRC10032</strain>
    </source>
</reference>
<comment type="caution">
    <text evidence="9">The sequence shown here is derived from an EMBL/GenBank/DDBJ whole genome shotgun (WGS) entry which is preliminary data.</text>
</comment>
<dbReference type="PIRSF" id="PIRSF016325">
    <property type="entry name" value="Phstyr_phstse_ac"/>
    <property type="match status" value="1"/>
</dbReference>
<name>A0A511KE33_RHOTO</name>
<dbReference type="GO" id="GO:0000159">
    <property type="term" value="C:protein phosphatase type 2A complex"/>
    <property type="evidence" value="ECO:0007669"/>
    <property type="project" value="TreeGrafter"/>
</dbReference>
<evidence type="ECO:0000313" key="10">
    <source>
        <dbReference type="Proteomes" id="UP000321518"/>
    </source>
</evidence>